<comment type="caution">
    <text evidence="2">The sequence shown here is derived from an EMBL/GenBank/DDBJ whole genome shotgun (WGS) entry which is preliminary data.</text>
</comment>
<dbReference type="EMBL" id="WTYE01000001">
    <property type="protein sequence ID" value="MXP33620.1"/>
    <property type="molecule type" value="Genomic_DNA"/>
</dbReference>
<evidence type="ECO:0000313" key="1">
    <source>
        <dbReference type="EMBL" id="MXP30860.1"/>
    </source>
</evidence>
<name>A0A845ATI4_9SPHN</name>
<gene>
    <name evidence="1" type="ORF">GRI94_03375</name>
    <name evidence="2" type="ORF">GRI94_17465</name>
</gene>
<keyword evidence="3" id="KW-1185">Reference proteome</keyword>
<dbReference type="AlphaFoldDB" id="A0A845ATI4"/>
<dbReference type="Proteomes" id="UP000446786">
    <property type="component" value="Unassembled WGS sequence"/>
</dbReference>
<protein>
    <submittedName>
        <fullName evidence="2">Uncharacterized protein</fullName>
    </submittedName>
</protein>
<reference evidence="2 3" key="1">
    <citation type="submission" date="2019-12" db="EMBL/GenBank/DDBJ databases">
        <title>Genomic-based taxomic classification of the family Erythrobacteraceae.</title>
        <authorList>
            <person name="Xu L."/>
        </authorList>
    </citation>
    <scope>NUCLEOTIDE SEQUENCE [LARGE SCALE GENOMIC DNA]</scope>
    <source>
        <strain evidence="2 3">JCM 16677</strain>
    </source>
</reference>
<dbReference type="OrthoDB" id="7391866at2"/>
<organism evidence="2 3">
    <name type="scientific">Parerythrobacter jejuensis</name>
    <dbReference type="NCBI Taxonomy" id="795812"/>
    <lineage>
        <taxon>Bacteria</taxon>
        <taxon>Pseudomonadati</taxon>
        <taxon>Pseudomonadota</taxon>
        <taxon>Alphaproteobacteria</taxon>
        <taxon>Sphingomonadales</taxon>
        <taxon>Erythrobacteraceae</taxon>
        <taxon>Parerythrobacter</taxon>
    </lineage>
</organism>
<sequence length="120" mass="13000">MAKTGAARSSARSTRKSRRWPWLVLALLVIAAALFAWYRTPITGYANVSSAYAARVACSCRFVAGRTLEDCAKDKLAGMELVSLSEDEDAQSVTATFPLIASDTARLRDGYGCVLDSWDS</sequence>
<evidence type="ECO:0000313" key="2">
    <source>
        <dbReference type="EMBL" id="MXP33620.1"/>
    </source>
</evidence>
<accession>A0A845ATI4</accession>
<evidence type="ECO:0000313" key="3">
    <source>
        <dbReference type="Proteomes" id="UP000446786"/>
    </source>
</evidence>
<dbReference type="EMBL" id="WTYE01000001">
    <property type="protein sequence ID" value="MXP30860.1"/>
    <property type="molecule type" value="Genomic_DNA"/>
</dbReference>
<proteinExistence type="predicted"/>
<dbReference type="RefSeq" id="WP_160778362.1">
    <property type="nucleotide sequence ID" value="NZ_BAAAZF010000001.1"/>
</dbReference>